<dbReference type="Gene3D" id="3.80.10.10">
    <property type="entry name" value="Ribonuclease Inhibitor"/>
    <property type="match status" value="1"/>
</dbReference>
<dbReference type="AlphaFoldDB" id="A0A9W8DIH5"/>
<dbReference type="EMBL" id="JANBPU010000509">
    <property type="protein sequence ID" value="KAJ1910926.1"/>
    <property type="molecule type" value="Genomic_DNA"/>
</dbReference>
<keyword evidence="2" id="KW-1185">Reference proteome</keyword>
<accession>A0A9W8DIH5</accession>
<protein>
    <submittedName>
        <fullName evidence="1">Uncharacterized protein</fullName>
    </submittedName>
</protein>
<name>A0A9W8DIH5_9FUNG</name>
<sequence>MPSSKVLPIELRANILNNLDRTVDKDTLHALKDASNEWSNVCQYYLSERLVVGAFCLRPGIHKQNLESILGNIAINRKFLKDLTIYSDLGNDIGVLAPLLQKPTNLKDLQIVSWCNEIGDFIIKFLDINHQDIYKLTLHSFSGPNIPKIFKSKATNTIRSLTIHFTDGNIPLFEILDKFTGLETLQLTNFTNTLSVDLPSTNINSVNQTKIYPKMQTFSIAFSVPSTTDKLLTFERINTMFPSLTELHFRIHKFKAKNTVTYQGSQEISIADAYSIDLSSNFNRLVKLAVFRISRTFVDRLTQFCTKLENLTIQVFPEIRGTGGDDSNNTVAEDLQHLLTTTKLPHLKYLWISGCGHILSGRNCENKLFRTQTGNSNAIKQQDLSPLNVIKIGLTNLKKLNTWPMVFTPLVFHAVTQFRNIEHLTIGFSSLENIDIVARVAQMPNVIILEVTIQCDIVNSFGSNNNKNHSHLLVGLVKIFPNVRVAKFRGVKTDMIVPLRERFPNVMFVMPEGCDFL</sequence>
<dbReference type="Proteomes" id="UP001150538">
    <property type="component" value="Unassembled WGS sequence"/>
</dbReference>
<reference evidence="1" key="1">
    <citation type="submission" date="2022-07" db="EMBL/GenBank/DDBJ databases">
        <title>Phylogenomic reconstructions and comparative analyses of Kickxellomycotina fungi.</title>
        <authorList>
            <person name="Reynolds N.K."/>
            <person name="Stajich J.E."/>
            <person name="Barry K."/>
            <person name="Grigoriev I.V."/>
            <person name="Crous P."/>
            <person name="Smith M.E."/>
        </authorList>
    </citation>
    <scope>NUCLEOTIDE SEQUENCE</scope>
    <source>
        <strain evidence="1">NBRC 100468</strain>
    </source>
</reference>
<proteinExistence type="predicted"/>
<gene>
    <name evidence="1" type="ORF">H4219_006091</name>
</gene>
<dbReference type="SUPFAM" id="SSF52047">
    <property type="entry name" value="RNI-like"/>
    <property type="match status" value="1"/>
</dbReference>
<dbReference type="InterPro" id="IPR032675">
    <property type="entry name" value="LRR_dom_sf"/>
</dbReference>
<evidence type="ECO:0000313" key="1">
    <source>
        <dbReference type="EMBL" id="KAJ1910926.1"/>
    </source>
</evidence>
<comment type="caution">
    <text evidence="1">The sequence shown here is derived from an EMBL/GenBank/DDBJ whole genome shotgun (WGS) entry which is preliminary data.</text>
</comment>
<organism evidence="1 2">
    <name type="scientific">Mycoemilia scoparia</name>
    <dbReference type="NCBI Taxonomy" id="417184"/>
    <lineage>
        <taxon>Eukaryota</taxon>
        <taxon>Fungi</taxon>
        <taxon>Fungi incertae sedis</taxon>
        <taxon>Zoopagomycota</taxon>
        <taxon>Kickxellomycotina</taxon>
        <taxon>Kickxellomycetes</taxon>
        <taxon>Kickxellales</taxon>
        <taxon>Kickxellaceae</taxon>
        <taxon>Mycoemilia</taxon>
    </lineage>
</organism>
<evidence type="ECO:0000313" key="2">
    <source>
        <dbReference type="Proteomes" id="UP001150538"/>
    </source>
</evidence>